<comment type="caution">
    <text evidence="3">The sequence shown here is derived from an EMBL/GenBank/DDBJ whole genome shotgun (WGS) entry which is preliminary data.</text>
</comment>
<dbReference type="EMBL" id="JBHTBU010000001">
    <property type="protein sequence ID" value="MFC7286463.1"/>
    <property type="molecule type" value="Genomic_DNA"/>
</dbReference>
<sequence length="547" mass="61844">MQQGAFYGRYSTDEQKPTSIEDQLRRAREFAQKIGISIPDNLVFADEATTGSAKGLAKRAGYKRLLAAWEKKEFDVLIVDELCRLARDPIELATIQVRIEKTKIRLICADGLDTSKSGWQLQFGFSSVMAAHFVRETGHRVTRAMIGQLERGFMIAAPPFGYNSVRETEEGTLWEIDKEKANYVRDIYERRFKGASFATIARHLNEEGLPTPRKPRLSQISYWRPATVRQMLQNTIYRGLFVWNGSAFSKAKEKRGETTLEPKPYPRPNLRIVDDDIWFACNKPMSGWRTPRGGDKHVFAGLVSCGTCDANLTVSTGGSVKSLYCAQCAQAKKLGVPNRVGNYVSTNGVQEVLIQALEKMFSDDAKSAFREELRNRLEGGQELRIKMLKEAVQQKERQASRLVRLLSSAETEDKVVEDEYKQVLAERRRLSEELAQAETLWSNTDAQSIERQLKIDPLILIPKLFSGDAPAEKVRAALRRLFPKIVLLGKPSHYCSEFKIDIAPGVALADWSKTNVMYDGTTTLYYRVTTGAKRPSIWQIEEIKGIN</sequence>
<accession>A0ABW2I625</accession>
<dbReference type="Gene3D" id="3.90.1750.20">
    <property type="entry name" value="Putative Large Serine Recombinase, Chain B, Domain 2"/>
    <property type="match status" value="1"/>
</dbReference>
<feature type="coiled-coil region" evidence="1">
    <location>
        <begin position="385"/>
        <end position="440"/>
    </location>
</feature>
<feature type="domain" description="Recombinase" evidence="2">
    <location>
        <begin position="159"/>
        <end position="291"/>
    </location>
</feature>
<evidence type="ECO:0000313" key="4">
    <source>
        <dbReference type="Proteomes" id="UP001596542"/>
    </source>
</evidence>
<evidence type="ECO:0000259" key="2">
    <source>
        <dbReference type="PROSITE" id="PS51737"/>
    </source>
</evidence>
<gene>
    <name evidence="3" type="ORF">ACFQPC_00285</name>
</gene>
<dbReference type="InterPro" id="IPR036162">
    <property type="entry name" value="Resolvase-like_N_sf"/>
</dbReference>
<organism evidence="3 4">
    <name type="scientific">Herminiimonas glaciei</name>
    <dbReference type="NCBI Taxonomy" id="523788"/>
    <lineage>
        <taxon>Bacteria</taxon>
        <taxon>Pseudomonadati</taxon>
        <taxon>Pseudomonadota</taxon>
        <taxon>Betaproteobacteria</taxon>
        <taxon>Burkholderiales</taxon>
        <taxon>Oxalobacteraceae</taxon>
        <taxon>Herminiimonas</taxon>
    </lineage>
</organism>
<dbReference type="InterPro" id="IPR038109">
    <property type="entry name" value="DNA_bind_recomb_sf"/>
</dbReference>
<dbReference type="Proteomes" id="UP001596542">
    <property type="component" value="Unassembled WGS sequence"/>
</dbReference>
<dbReference type="SUPFAM" id="SSF53041">
    <property type="entry name" value="Resolvase-like"/>
    <property type="match status" value="1"/>
</dbReference>
<dbReference type="PANTHER" id="PTHR30461:SF23">
    <property type="entry name" value="DNA RECOMBINASE-RELATED"/>
    <property type="match status" value="1"/>
</dbReference>
<dbReference type="Pfam" id="PF07508">
    <property type="entry name" value="Recombinase"/>
    <property type="match status" value="1"/>
</dbReference>
<dbReference type="InterPro" id="IPR050639">
    <property type="entry name" value="SSR_resolvase"/>
</dbReference>
<dbReference type="InterPro" id="IPR011109">
    <property type="entry name" value="DNA_bind_recombinase_dom"/>
</dbReference>
<proteinExistence type="predicted"/>
<dbReference type="SMART" id="SM00857">
    <property type="entry name" value="Resolvase"/>
    <property type="match status" value="1"/>
</dbReference>
<dbReference type="Gene3D" id="3.40.50.1390">
    <property type="entry name" value="Resolvase, N-terminal catalytic domain"/>
    <property type="match status" value="1"/>
</dbReference>
<dbReference type="PROSITE" id="PS51737">
    <property type="entry name" value="RECOMBINASE_DNA_BIND"/>
    <property type="match status" value="1"/>
</dbReference>
<evidence type="ECO:0000313" key="3">
    <source>
        <dbReference type="EMBL" id="MFC7286463.1"/>
    </source>
</evidence>
<dbReference type="InterPro" id="IPR006119">
    <property type="entry name" value="Resolv_N"/>
</dbReference>
<name>A0ABW2I625_9BURK</name>
<dbReference type="Pfam" id="PF00239">
    <property type="entry name" value="Resolvase"/>
    <property type="match status" value="1"/>
</dbReference>
<reference evidence="4" key="1">
    <citation type="journal article" date="2019" name="Int. J. Syst. Evol. Microbiol.">
        <title>The Global Catalogue of Microorganisms (GCM) 10K type strain sequencing project: providing services to taxonomists for standard genome sequencing and annotation.</title>
        <authorList>
            <consortium name="The Broad Institute Genomics Platform"/>
            <consortium name="The Broad Institute Genome Sequencing Center for Infectious Disease"/>
            <person name="Wu L."/>
            <person name="Ma J."/>
        </authorList>
    </citation>
    <scope>NUCLEOTIDE SEQUENCE [LARGE SCALE GENOMIC DNA]</scope>
    <source>
        <strain evidence="4">KACC 12508</strain>
    </source>
</reference>
<evidence type="ECO:0000256" key="1">
    <source>
        <dbReference type="SAM" id="Coils"/>
    </source>
</evidence>
<keyword evidence="4" id="KW-1185">Reference proteome</keyword>
<dbReference type="RefSeq" id="WP_382269677.1">
    <property type="nucleotide sequence ID" value="NZ_JBHTBU010000001.1"/>
</dbReference>
<dbReference type="CDD" id="cd00338">
    <property type="entry name" value="Ser_Recombinase"/>
    <property type="match status" value="1"/>
</dbReference>
<dbReference type="PANTHER" id="PTHR30461">
    <property type="entry name" value="DNA-INVERTASE FROM LAMBDOID PROPHAGE"/>
    <property type="match status" value="1"/>
</dbReference>
<keyword evidence="1" id="KW-0175">Coiled coil</keyword>
<protein>
    <submittedName>
        <fullName evidence="3">Recombinase family protein</fullName>
    </submittedName>
</protein>